<protein>
    <recommendedName>
        <fullName evidence="1">HNH nuclease domain-containing protein</fullName>
    </recommendedName>
</protein>
<proteinExistence type="predicted"/>
<organism evidence="2">
    <name type="scientific">marine sediment metagenome</name>
    <dbReference type="NCBI Taxonomy" id="412755"/>
    <lineage>
        <taxon>unclassified sequences</taxon>
        <taxon>metagenomes</taxon>
        <taxon>ecological metagenomes</taxon>
    </lineage>
</organism>
<evidence type="ECO:0000313" key="2">
    <source>
        <dbReference type="EMBL" id="KKN24113.1"/>
    </source>
</evidence>
<accession>A0A0F9S429</accession>
<name>A0A0F9S429_9ZZZZ</name>
<evidence type="ECO:0000259" key="1">
    <source>
        <dbReference type="Pfam" id="PF13392"/>
    </source>
</evidence>
<reference evidence="2" key="1">
    <citation type="journal article" date="2015" name="Nature">
        <title>Complex archaea that bridge the gap between prokaryotes and eukaryotes.</title>
        <authorList>
            <person name="Spang A."/>
            <person name="Saw J.H."/>
            <person name="Jorgensen S.L."/>
            <person name="Zaremba-Niedzwiedzka K."/>
            <person name="Martijn J."/>
            <person name="Lind A.E."/>
            <person name="van Eijk R."/>
            <person name="Schleper C."/>
            <person name="Guy L."/>
            <person name="Ettema T.J."/>
        </authorList>
    </citation>
    <scope>NUCLEOTIDE SEQUENCE</scope>
</reference>
<sequence length="201" mass="23326">MKRTYMKTVKQPDRQPFPLSKQAVKAMYYEEHVSMCEIGKKAKRSRQCVARWMTYWGFQRRTSLEGLRLARKDAAHGPNWKGGEWFQPSSGYWVVYAPSHPYASTRNTIRRCRAVAEERIGRLCTEQEVVHHLDFDKANDEPENLCVLSKRLHALLHMALGRVGAAKLLRRKCPNLPSITAKLVKLVYTDRVAEVTINERR</sequence>
<feature type="domain" description="HNH nuclease" evidence="1">
    <location>
        <begin position="114"/>
        <end position="154"/>
    </location>
</feature>
<gene>
    <name evidence="2" type="ORF">LCGC14_0898020</name>
</gene>
<dbReference type="EMBL" id="LAZR01002908">
    <property type="protein sequence ID" value="KKN24113.1"/>
    <property type="molecule type" value="Genomic_DNA"/>
</dbReference>
<dbReference type="AlphaFoldDB" id="A0A0F9S429"/>
<dbReference type="Gene3D" id="3.90.75.20">
    <property type="match status" value="1"/>
</dbReference>
<dbReference type="InterPro" id="IPR003615">
    <property type="entry name" value="HNH_nuc"/>
</dbReference>
<dbReference type="Pfam" id="PF13392">
    <property type="entry name" value="HNH_3"/>
    <property type="match status" value="1"/>
</dbReference>
<comment type="caution">
    <text evidence="2">The sequence shown here is derived from an EMBL/GenBank/DDBJ whole genome shotgun (WGS) entry which is preliminary data.</text>
</comment>